<feature type="domain" description="Metallo-beta-lactamase" evidence="1">
    <location>
        <begin position="34"/>
        <end position="212"/>
    </location>
</feature>
<dbReference type="SUPFAM" id="SSF56281">
    <property type="entry name" value="Metallo-hydrolase/oxidoreductase"/>
    <property type="match status" value="1"/>
</dbReference>
<dbReference type="AlphaFoldDB" id="A0A938WNQ5"/>
<dbReference type="PANTHER" id="PTHR42663:SF6">
    <property type="entry name" value="HYDROLASE C777.06C-RELATED"/>
    <property type="match status" value="1"/>
</dbReference>
<sequence>MRLTFLGTGGSFGTPMIGCQCAVCRSNNPKDHRLRSSALVESDTTRLLIDCGPDFRQQALNMPFRKIDGVLLTHSHYDHVGGIDDLRPFCKFGDIDIYADRITAANLKRAIPYCFDKEKYPGVPNINLIVIEPHKPLRIGDIDIMPVEVMHDKLPILGYRFGRMAYITDMKTIGDGELAYLDGVEVLVVNALRFERPHHSHQLVDDAICFARRIGARHTYFMHSCHHIGLHDEVCHLLPEGFEMAYDGQVIDI</sequence>
<organism evidence="2 3">
    <name type="scientific">Marseilla massiliensis</name>
    <dbReference type="NCBI Taxonomy" id="1841864"/>
    <lineage>
        <taxon>Bacteria</taxon>
        <taxon>Pseudomonadati</taxon>
        <taxon>Bacteroidota</taxon>
        <taxon>Bacteroidia</taxon>
        <taxon>Bacteroidales</taxon>
        <taxon>Prevotellaceae</taxon>
        <taxon>Marseilla</taxon>
    </lineage>
</organism>
<gene>
    <name evidence="2" type="ORF">H6B30_09235</name>
</gene>
<dbReference type="EMBL" id="JACJJL010000014">
    <property type="protein sequence ID" value="MBM6661925.1"/>
    <property type="molecule type" value="Genomic_DNA"/>
</dbReference>
<dbReference type="Gene3D" id="3.60.15.10">
    <property type="entry name" value="Ribonuclease Z/Hydroxyacylglutathione hydrolase-like"/>
    <property type="match status" value="1"/>
</dbReference>
<reference evidence="2 3" key="1">
    <citation type="journal article" date="2021" name="Sci. Rep.">
        <title>The distribution of antibiotic resistance genes in chicken gut microbiota commensals.</title>
        <authorList>
            <person name="Juricova H."/>
            <person name="Matiasovicova J."/>
            <person name="Kubasova T."/>
            <person name="Cejkova D."/>
            <person name="Rychlik I."/>
        </authorList>
    </citation>
    <scope>NUCLEOTIDE SEQUENCE [LARGE SCALE GENOMIC DNA]</scope>
    <source>
        <strain evidence="2 3">An819</strain>
    </source>
</reference>
<accession>A0A938WNQ5</accession>
<dbReference type="SMART" id="SM00849">
    <property type="entry name" value="Lactamase_B"/>
    <property type="match status" value="1"/>
</dbReference>
<dbReference type="InterPro" id="IPR036866">
    <property type="entry name" value="RibonucZ/Hydroxyglut_hydro"/>
</dbReference>
<dbReference type="Pfam" id="PF12706">
    <property type="entry name" value="Lactamase_B_2"/>
    <property type="match status" value="1"/>
</dbReference>
<dbReference type="PANTHER" id="PTHR42663">
    <property type="entry name" value="HYDROLASE C777.06C-RELATED-RELATED"/>
    <property type="match status" value="1"/>
</dbReference>
<dbReference type="Proteomes" id="UP000764045">
    <property type="component" value="Unassembled WGS sequence"/>
</dbReference>
<evidence type="ECO:0000259" key="1">
    <source>
        <dbReference type="SMART" id="SM00849"/>
    </source>
</evidence>
<evidence type="ECO:0000313" key="2">
    <source>
        <dbReference type="EMBL" id="MBM6661925.1"/>
    </source>
</evidence>
<evidence type="ECO:0000313" key="3">
    <source>
        <dbReference type="Proteomes" id="UP000764045"/>
    </source>
</evidence>
<dbReference type="RefSeq" id="WP_205109850.1">
    <property type="nucleotide sequence ID" value="NZ_JACJJL010000014.1"/>
</dbReference>
<keyword evidence="3" id="KW-1185">Reference proteome</keyword>
<proteinExistence type="predicted"/>
<protein>
    <submittedName>
        <fullName evidence="2">MBL fold metallo-hydrolase</fullName>
    </submittedName>
</protein>
<name>A0A938WNQ5_9BACT</name>
<dbReference type="CDD" id="cd16279">
    <property type="entry name" value="metallo-hydrolase-like_MBL-fold"/>
    <property type="match status" value="1"/>
</dbReference>
<comment type="caution">
    <text evidence="2">The sequence shown here is derived from an EMBL/GenBank/DDBJ whole genome shotgun (WGS) entry which is preliminary data.</text>
</comment>
<dbReference type="InterPro" id="IPR001279">
    <property type="entry name" value="Metallo-B-lactamas"/>
</dbReference>